<dbReference type="GO" id="GO:0003779">
    <property type="term" value="F:actin binding"/>
    <property type="evidence" value="ECO:0007669"/>
    <property type="project" value="InterPro"/>
</dbReference>
<dbReference type="STRING" id="478820.A0A196SMN7"/>
<dbReference type="PROSITE" id="PS51263">
    <property type="entry name" value="ADF_H"/>
    <property type="match status" value="1"/>
</dbReference>
<dbReference type="PROSITE" id="PS50969">
    <property type="entry name" value="FCP1"/>
    <property type="match status" value="1"/>
</dbReference>
<dbReference type="CDD" id="cd07521">
    <property type="entry name" value="HAD_FCP1-like"/>
    <property type="match status" value="1"/>
</dbReference>
<reference evidence="4 5" key="1">
    <citation type="submission" date="2016-05" db="EMBL/GenBank/DDBJ databases">
        <title>Nuclear genome of Blastocystis sp. subtype 1 NandII.</title>
        <authorList>
            <person name="Gentekaki E."/>
            <person name="Curtis B."/>
            <person name="Stairs C."/>
            <person name="Eme L."/>
            <person name="Herman E."/>
            <person name="Klimes V."/>
            <person name="Arias M.C."/>
            <person name="Elias M."/>
            <person name="Hilliou F."/>
            <person name="Klute M."/>
            <person name="Malik S.-B."/>
            <person name="Pightling A."/>
            <person name="Rachubinski R."/>
            <person name="Salas D."/>
            <person name="Schlacht A."/>
            <person name="Suga H."/>
            <person name="Archibald J."/>
            <person name="Ball S.G."/>
            <person name="Clark G."/>
            <person name="Dacks J."/>
            <person name="Van Der Giezen M."/>
            <person name="Tsaousis A."/>
            <person name="Roger A."/>
        </authorList>
    </citation>
    <scope>NUCLEOTIDE SEQUENCE [LARGE SCALE GENOMIC DNA]</scope>
    <source>
        <strain evidence="5">ATCC 50177 / NandII</strain>
    </source>
</reference>
<comment type="caution">
    <text evidence="4">The sequence shown here is derived from an EMBL/GenBank/DDBJ whole genome shotgun (WGS) entry which is preliminary data.</text>
</comment>
<feature type="region of interest" description="Disordered" evidence="1">
    <location>
        <begin position="55"/>
        <end position="74"/>
    </location>
</feature>
<dbReference type="Gene3D" id="3.40.50.1000">
    <property type="entry name" value="HAD superfamily/HAD-like"/>
    <property type="match status" value="1"/>
</dbReference>
<evidence type="ECO:0000313" key="4">
    <source>
        <dbReference type="EMBL" id="OAO17149.1"/>
    </source>
</evidence>
<dbReference type="SUPFAM" id="SSF55753">
    <property type="entry name" value="Actin depolymerizing proteins"/>
    <property type="match status" value="1"/>
</dbReference>
<dbReference type="InterPro" id="IPR002108">
    <property type="entry name" value="ADF-H"/>
</dbReference>
<protein>
    <submittedName>
        <fullName evidence="4">NLI interacting factor-like phosphatase</fullName>
    </submittedName>
</protein>
<gene>
    <name evidence="4" type="ORF">AV274_1088</name>
</gene>
<proteinExistence type="predicted"/>
<dbReference type="OrthoDB" id="277011at2759"/>
<name>A0A196SMN7_BLAHN</name>
<feature type="domain" description="FCP1 homology" evidence="2">
    <location>
        <begin position="129"/>
        <end position="287"/>
    </location>
</feature>
<dbReference type="InterPro" id="IPR004274">
    <property type="entry name" value="FCP1_dom"/>
</dbReference>
<dbReference type="Proteomes" id="UP000078348">
    <property type="component" value="Unassembled WGS sequence"/>
</dbReference>
<organism evidence="4 5">
    <name type="scientific">Blastocystis sp. subtype 1 (strain ATCC 50177 / NandII)</name>
    <dbReference type="NCBI Taxonomy" id="478820"/>
    <lineage>
        <taxon>Eukaryota</taxon>
        <taxon>Sar</taxon>
        <taxon>Stramenopiles</taxon>
        <taxon>Bigyra</taxon>
        <taxon>Opalozoa</taxon>
        <taxon>Opalinata</taxon>
        <taxon>Blastocystidae</taxon>
        <taxon>Blastocystis</taxon>
    </lineage>
</organism>
<dbReference type="Gene3D" id="3.40.20.10">
    <property type="entry name" value="Severin"/>
    <property type="match status" value="1"/>
</dbReference>
<dbReference type="InterPro" id="IPR036412">
    <property type="entry name" value="HAD-like_sf"/>
</dbReference>
<dbReference type="Pfam" id="PF00241">
    <property type="entry name" value="Cofilin_ADF"/>
    <property type="match status" value="1"/>
</dbReference>
<dbReference type="SMART" id="SM00577">
    <property type="entry name" value="CPDc"/>
    <property type="match status" value="1"/>
</dbReference>
<dbReference type="InterPro" id="IPR023214">
    <property type="entry name" value="HAD_sf"/>
</dbReference>
<dbReference type="SMART" id="SM00102">
    <property type="entry name" value="ADF"/>
    <property type="match status" value="1"/>
</dbReference>
<dbReference type="SUPFAM" id="SSF56784">
    <property type="entry name" value="HAD-like"/>
    <property type="match status" value="1"/>
</dbReference>
<evidence type="ECO:0000259" key="3">
    <source>
        <dbReference type="PROSITE" id="PS51263"/>
    </source>
</evidence>
<dbReference type="AlphaFoldDB" id="A0A196SMN7"/>
<dbReference type="InterPro" id="IPR029006">
    <property type="entry name" value="ADF-H/Gelsolin-like_dom_sf"/>
</dbReference>
<evidence type="ECO:0000313" key="5">
    <source>
        <dbReference type="Proteomes" id="UP000078348"/>
    </source>
</evidence>
<evidence type="ECO:0000256" key="1">
    <source>
        <dbReference type="SAM" id="MobiDB-lite"/>
    </source>
</evidence>
<dbReference type="InterPro" id="IPR011948">
    <property type="entry name" value="Dullard_phosphatase"/>
</dbReference>
<dbReference type="Pfam" id="PF03031">
    <property type="entry name" value="NIF"/>
    <property type="match status" value="1"/>
</dbReference>
<evidence type="ECO:0000259" key="2">
    <source>
        <dbReference type="PROSITE" id="PS50969"/>
    </source>
</evidence>
<accession>A0A196SMN7</accession>
<keyword evidence="5" id="KW-1185">Reference proteome</keyword>
<dbReference type="PANTHER" id="PTHR12210">
    <property type="entry name" value="DULLARD PROTEIN PHOSPHATASE"/>
    <property type="match status" value="1"/>
</dbReference>
<sequence>MAEEQHQDNDPTFVAKKRNPIIFARTETSHIPRTLQHLQHPKELQNAVYSAHVDGSLKRTPSSPAVEEERQAEQTTESLSWWKRAWSCCCLKSKESEDKEDLQTPFIEKEASPKDSIYEETFLGPQRACDAGKKTLVLDLDETLVHSSFQPTQRCQYVIPVEIEGNVYNVYVFRRPGVAEFLERMSVFYEIVVYTASMKKYADPLLDKMDPNHRISYRLFRDHCVNSEGVFVKDLGLLGRDMQSVVMIDNCRTSYKFQPKNGIECTPFIDNFEDNELMEMTPFLEYLSKKPDVRLFAGMWNESRESQSQISGIGCTDECALMYDKLRLRKYCRYIVFKIDKAPREETWEQMIDSLPAYEPRFIVFDYEFTDDERRPHADLLFITWTPDNCTVKQKVIYSSSKKSFHSKCVGSKIIDAFDVDDLREENIKNKIL</sequence>
<feature type="domain" description="ADF-H" evidence="3">
    <location>
        <begin position="298"/>
        <end position="433"/>
    </location>
</feature>
<dbReference type="FunFam" id="3.40.50.1000:FF:000093">
    <property type="entry name" value="NLI interacting factor-like phosphatase family protein"/>
    <property type="match status" value="1"/>
</dbReference>
<dbReference type="GO" id="GO:0016791">
    <property type="term" value="F:phosphatase activity"/>
    <property type="evidence" value="ECO:0007669"/>
    <property type="project" value="InterPro"/>
</dbReference>
<dbReference type="InterPro" id="IPR050365">
    <property type="entry name" value="TIM50"/>
</dbReference>
<dbReference type="NCBIfam" id="TIGR02251">
    <property type="entry name" value="HIF-SF_euk"/>
    <property type="match status" value="1"/>
</dbReference>
<dbReference type="EMBL" id="LXWW01000044">
    <property type="protein sequence ID" value="OAO17149.1"/>
    <property type="molecule type" value="Genomic_DNA"/>
</dbReference>